<proteinExistence type="predicted"/>
<dbReference type="InterPro" id="IPR036271">
    <property type="entry name" value="Tet_transcr_reg_TetR-rel_C_sf"/>
</dbReference>
<accession>A0A3B0WDK8</accession>
<protein>
    <recommendedName>
        <fullName evidence="2">HTH tetR-type domain-containing protein</fullName>
    </recommendedName>
</protein>
<dbReference type="Gene3D" id="1.10.357.10">
    <property type="entry name" value="Tetracycline Repressor, domain 2"/>
    <property type="match status" value="1"/>
</dbReference>
<keyword evidence="1" id="KW-0238">DNA-binding</keyword>
<organism evidence="3">
    <name type="scientific">hydrothermal vent metagenome</name>
    <dbReference type="NCBI Taxonomy" id="652676"/>
    <lineage>
        <taxon>unclassified sequences</taxon>
        <taxon>metagenomes</taxon>
        <taxon>ecological metagenomes</taxon>
    </lineage>
</organism>
<name>A0A3B0WDK8_9ZZZZ</name>
<evidence type="ECO:0000256" key="1">
    <source>
        <dbReference type="ARBA" id="ARBA00023125"/>
    </source>
</evidence>
<reference evidence="3" key="1">
    <citation type="submission" date="2018-06" db="EMBL/GenBank/DDBJ databases">
        <authorList>
            <person name="Zhirakovskaya E."/>
        </authorList>
    </citation>
    <scope>NUCLEOTIDE SEQUENCE</scope>
</reference>
<dbReference type="InterPro" id="IPR050109">
    <property type="entry name" value="HTH-type_TetR-like_transc_reg"/>
</dbReference>
<dbReference type="Pfam" id="PF00440">
    <property type="entry name" value="TetR_N"/>
    <property type="match status" value="1"/>
</dbReference>
<dbReference type="GO" id="GO:0000976">
    <property type="term" value="F:transcription cis-regulatory region binding"/>
    <property type="evidence" value="ECO:0007669"/>
    <property type="project" value="TreeGrafter"/>
</dbReference>
<dbReference type="InterPro" id="IPR023772">
    <property type="entry name" value="DNA-bd_HTH_TetR-type_CS"/>
</dbReference>
<dbReference type="SUPFAM" id="SSF48498">
    <property type="entry name" value="Tetracyclin repressor-like, C-terminal domain"/>
    <property type="match status" value="1"/>
</dbReference>
<gene>
    <name evidence="3" type="ORF">MNBD_CHLOROFLEXI01-3278</name>
</gene>
<dbReference type="AlphaFoldDB" id="A0A3B0WDK8"/>
<dbReference type="PROSITE" id="PS01081">
    <property type="entry name" value="HTH_TETR_1"/>
    <property type="match status" value="1"/>
</dbReference>
<feature type="domain" description="HTH tetR-type" evidence="2">
    <location>
        <begin position="23"/>
        <end position="83"/>
    </location>
</feature>
<dbReference type="GO" id="GO:0003700">
    <property type="term" value="F:DNA-binding transcription factor activity"/>
    <property type="evidence" value="ECO:0007669"/>
    <property type="project" value="TreeGrafter"/>
</dbReference>
<evidence type="ECO:0000313" key="3">
    <source>
        <dbReference type="EMBL" id="VAW41704.1"/>
    </source>
</evidence>
<sequence>MVAQKETIMLETTTTTRRERRIAGRKAQILDAAAHVFSHKGYEKATTKEIATVADISEGTLYNYFTTKRELLIGVAKAYADEVAADIESVREESFEGMLAQLMANRFRRGRERRLFMLFLYESRLNADVHQYYVQEALTRIIATTEQRLIALIDSGVMRSVDPAMAARMMSATIMGFAALFELGVPVGTNSPEKLGAEVTDIYLNGLRHV</sequence>
<dbReference type="PANTHER" id="PTHR30055:SF226">
    <property type="entry name" value="HTH-TYPE TRANSCRIPTIONAL REGULATOR PKSA"/>
    <property type="match status" value="1"/>
</dbReference>
<dbReference type="EMBL" id="UOEU01000853">
    <property type="protein sequence ID" value="VAW41704.1"/>
    <property type="molecule type" value="Genomic_DNA"/>
</dbReference>
<dbReference type="SUPFAM" id="SSF46689">
    <property type="entry name" value="Homeodomain-like"/>
    <property type="match status" value="1"/>
</dbReference>
<dbReference type="Gene3D" id="1.10.10.60">
    <property type="entry name" value="Homeodomain-like"/>
    <property type="match status" value="1"/>
</dbReference>
<evidence type="ECO:0000259" key="2">
    <source>
        <dbReference type="PROSITE" id="PS50977"/>
    </source>
</evidence>
<dbReference type="PANTHER" id="PTHR30055">
    <property type="entry name" value="HTH-TYPE TRANSCRIPTIONAL REGULATOR RUTR"/>
    <property type="match status" value="1"/>
</dbReference>
<dbReference type="PROSITE" id="PS50977">
    <property type="entry name" value="HTH_TETR_2"/>
    <property type="match status" value="1"/>
</dbReference>
<dbReference type="InterPro" id="IPR001647">
    <property type="entry name" value="HTH_TetR"/>
</dbReference>
<dbReference type="InterPro" id="IPR009057">
    <property type="entry name" value="Homeodomain-like_sf"/>
</dbReference>
<dbReference type="PRINTS" id="PR00455">
    <property type="entry name" value="HTHTETR"/>
</dbReference>